<proteinExistence type="predicted"/>
<sequence length="494" mass="54564">MPVPSLHESLKLLEDDGLVGEAENALSCLVLYPRGGLVAITGPASTGKTWMLERVERAYGSGVSYHVPTTASPTALFYDHKDANRHPVHIWPDITEMGETWESILKAIGEGKPADRKVTDINIRDEDGDIGTSDMTIQVPRTTFMVFASNNENFNSNELPELISRSLGVSMDSTAGQTQRVLERQAEIAAGLYVPQLDPSRADEIKNHLRGIQSFVADFERQGGRFLNPILPEVTKEGLLPTIFPEARRDFKKLKKFMEAMALFHYEDRPRFMDDDGNPVLVVTPEDAWLSMKVFGERLVLSALSLTMDDLTILTLVRTRKSAFSAAQIRQEVAKPIEDGGAGLTISTRDVRRSLENMAEKGYIQPNEEDSPKTYQPGFFAPQVDHSTAMPWADLLDRTAENARDALPDYIAEDYVAEFCENPAATHPITGDVVEIREDAEFEAELAEKTRDMEDALGSNPFTSSESDEEEDEADAAPDASEPGDGQSGFGTFA</sequence>
<feature type="compositionally biased region" description="Acidic residues" evidence="1">
    <location>
        <begin position="466"/>
        <end position="476"/>
    </location>
</feature>
<reference evidence="2" key="1">
    <citation type="submission" date="2021-05" db="EMBL/GenBank/DDBJ databases">
        <title>Diversity, taxonomy and evolution of archaeal viruses of the class Caudoviricetes.</title>
        <authorList>
            <person name="Liu Y."/>
            <person name="Demina T.A."/>
            <person name="Roux S."/>
            <person name="Aiewsakun P."/>
            <person name="Kazlauskas D."/>
            <person name="Simmonds P."/>
            <person name="Prangishvili D."/>
            <person name="Oksanen H.M."/>
            <person name="Krupovic M."/>
        </authorList>
    </citation>
    <scope>NUCLEOTIDE SEQUENCE</scope>
    <source>
        <strain evidence="2">HRTV-27/27</strain>
    </source>
</reference>
<evidence type="ECO:0000256" key="1">
    <source>
        <dbReference type="SAM" id="MobiDB-lite"/>
    </source>
</evidence>
<dbReference type="Proteomes" id="UP000827260">
    <property type="component" value="Segment"/>
</dbReference>
<organism evidence="2 3">
    <name type="scientific">Halorubrum tailed virus 27</name>
    <dbReference type="NCBI Taxonomy" id="2878008"/>
    <lineage>
        <taxon>Viruses</taxon>
        <taxon>Duplodnaviria</taxon>
        <taxon>Heunggongvirae</taxon>
        <taxon>Uroviricota</taxon>
        <taxon>Caudoviricetes</taxon>
        <taxon>Thumleimavirales</taxon>
        <taxon>Hafunaviridae</taxon>
        <taxon>Minorvirus</taxon>
        <taxon>Minorvirus thailandense</taxon>
        <taxon>Minorvirus HRTV27</taxon>
    </lineage>
</organism>
<accession>A0AAE8XYH5</accession>
<evidence type="ECO:0000313" key="3">
    <source>
        <dbReference type="Proteomes" id="UP000827260"/>
    </source>
</evidence>
<feature type="region of interest" description="Disordered" evidence="1">
    <location>
        <begin position="445"/>
        <end position="494"/>
    </location>
</feature>
<dbReference type="EMBL" id="MZ334522">
    <property type="protein sequence ID" value="UBF22756.1"/>
    <property type="molecule type" value="Genomic_DNA"/>
</dbReference>
<keyword evidence="3" id="KW-1185">Reference proteome</keyword>
<protein>
    <submittedName>
        <fullName evidence="2">Uncharacterized protein</fullName>
    </submittedName>
</protein>
<name>A0AAE8XYH5_9CAUD</name>
<gene>
    <name evidence="2" type="ORF">HRTV-27_gp63</name>
</gene>
<evidence type="ECO:0000313" key="2">
    <source>
        <dbReference type="EMBL" id="UBF22756.1"/>
    </source>
</evidence>